<evidence type="ECO:0000259" key="1">
    <source>
        <dbReference type="Pfam" id="PF05368"/>
    </source>
</evidence>
<name>A0A2S3YQ17_9HYPH</name>
<proteinExistence type="predicted"/>
<evidence type="ECO:0000313" key="2">
    <source>
        <dbReference type="EMBL" id="POH32961.1"/>
    </source>
</evidence>
<feature type="domain" description="NmrA-like" evidence="1">
    <location>
        <begin position="3"/>
        <end position="252"/>
    </location>
</feature>
<dbReference type="InterPro" id="IPR051604">
    <property type="entry name" value="Ergot_Alk_Oxidoreductase"/>
</dbReference>
<evidence type="ECO:0000313" key="3">
    <source>
        <dbReference type="Proteomes" id="UP000237511"/>
    </source>
</evidence>
<dbReference type="RefSeq" id="WP_097525022.1">
    <property type="nucleotide sequence ID" value="NZ_LODU01000025.1"/>
</dbReference>
<dbReference type="Proteomes" id="UP000237511">
    <property type="component" value="Unassembled WGS sequence"/>
</dbReference>
<dbReference type="EMBL" id="LODU01000025">
    <property type="protein sequence ID" value="POH32961.1"/>
    <property type="molecule type" value="Genomic_DNA"/>
</dbReference>
<dbReference type="InterPro" id="IPR008030">
    <property type="entry name" value="NmrA-like"/>
</dbReference>
<gene>
    <name evidence="2" type="ORF">ATY31_13905</name>
</gene>
<sequence>MFIVIGANGHVGSAVVSTLLDAGRPVTAVLHSSENDADWRNRGAQTAVVDVHNTHDLRAVFRTGTRAFLLNPNADVSTDTDREEHATVRSIVAALKGSGLEKVVAASTYGAQPGERCGDLNILYDFEQALAAQPIPATIQRGAYYMSNWDELLDAARDGVLPTMIPADMKIPMVAPADLGKAAVRHLLEPPRDQDVHYVEGPERYSPQDVAKAFATALGNSVKVEVIPRDQWIAAYRRLGFSDAAAESYARMTAVSVESGFAMLEPFERGETTLEEYVGALVASRAARTPGKTKLAK</sequence>
<comment type="caution">
    <text evidence="2">The sequence shown here is derived from an EMBL/GenBank/DDBJ whole genome shotgun (WGS) entry which is preliminary data.</text>
</comment>
<dbReference type="Pfam" id="PF05368">
    <property type="entry name" value="NmrA"/>
    <property type="match status" value="1"/>
</dbReference>
<dbReference type="InterPro" id="IPR036291">
    <property type="entry name" value="NAD(P)-bd_dom_sf"/>
</dbReference>
<dbReference type="SUPFAM" id="SSF51735">
    <property type="entry name" value="NAD(P)-binding Rossmann-fold domains"/>
    <property type="match status" value="1"/>
</dbReference>
<dbReference type="AlphaFoldDB" id="A0A2S3YQ17"/>
<organism evidence="2 3">
    <name type="scientific">Sinorhizobium americanum</name>
    <dbReference type="NCBI Taxonomy" id="194963"/>
    <lineage>
        <taxon>Bacteria</taxon>
        <taxon>Pseudomonadati</taxon>
        <taxon>Pseudomonadota</taxon>
        <taxon>Alphaproteobacteria</taxon>
        <taxon>Hyphomicrobiales</taxon>
        <taxon>Rhizobiaceae</taxon>
        <taxon>Sinorhizobium/Ensifer group</taxon>
        <taxon>Sinorhizobium</taxon>
    </lineage>
</organism>
<reference evidence="2 3" key="1">
    <citation type="journal article" date="2014" name="Syst. Appl. Microbiol.">
        <title>Microsymbionts of Phaseolus vulgaris in acid and alkaline soils of Mexico.</title>
        <authorList>
            <person name="Verastegui-Valdes M.M."/>
            <person name="Zhang Y.J."/>
            <person name="Rivera-Orduna F.N."/>
            <person name="Cheng H.P."/>
            <person name="Sui X.H."/>
            <person name="Wang E.T."/>
        </authorList>
    </citation>
    <scope>NUCLEOTIDE SEQUENCE [LARGE SCALE GENOMIC DNA]</scope>
    <source>
        <strain evidence="2 3">FG01</strain>
    </source>
</reference>
<dbReference type="PANTHER" id="PTHR43162">
    <property type="match status" value="1"/>
</dbReference>
<accession>A0A2S3YQ17</accession>
<dbReference type="PANTHER" id="PTHR43162:SF1">
    <property type="entry name" value="PRESTALK A DIFFERENTIATION PROTEIN A"/>
    <property type="match status" value="1"/>
</dbReference>
<protein>
    <submittedName>
        <fullName evidence="2">NmrA family transcriptional regulator</fullName>
    </submittedName>
</protein>
<dbReference type="Gene3D" id="3.90.25.10">
    <property type="entry name" value="UDP-galactose 4-epimerase, domain 1"/>
    <property type="match status" value="1"/>
</dbReference>
<dbReference type="Gene3D" id="3.40.50.720">
    <property type="entry name" value="NAD(P)-binding Rossmann-like Domain"/>
    <property type="match status" value="1"/>
</dbReference>